<dbReference type="AlphaFoldDB" id="A0AAD6MXM9"/>
<comment type="similarity">
    <text evidence="1">Belongs to the short-chain dehydrogenases/reductases (SDR) family.</text>
</comment>
<reference evidence="4" key="2">
    <citation type="submission" date="2023-01" db="EMBL/GenBank/DDBJ databases">
        <authorList>
            <person name="Petersen C."/>
        </authorList>
    </citation>
    <scope>NUCLEOTIDE SEQUENCE</scope>
    <source>
        <strain evidence="4">IBT 17514</strain>
    </source>
</reference>
<evidence type="ECO:0000313" key="4">
    <source>
        <dbReference type="EMBL" id="KAJ5728532.1"/>
    </source>
</evidence>
<dbReference type="GO" id="GO:0016616">
    <property type="term" value="F:oxidoreductase activity, acting on the CH-OH group of donors, NAD or NADP as acceptor"/>
    <property type="evidence" value="ECO:0007669"/>
    <property type="project" value="TreeGrafter"/>
</dbReference>
<dbReference type="PRINTS" id="PR00081">
    <property type="entry name" value="GDHRDH"/>
</dbReference>
<evidence type="ECO:0000256" key="2">
    <source>
        <dbReference type="ARBA" id="ARBA00022857"/>
    </source>
</evidence>
<dbReference type="InterPro" id="IPR020904">
    <property type="entry name" value="Sc_DH/Rdtase_CS"/>
</dbReference>
<protein>
    <submittedName>
        <fullName evidence="4">Uncharacterized protein</fullName>
    </submittedName>
</protein>
<dbReference type="SUPFAM" id="SSF51735">
    <property type="entry name" value="NAD(P)-binding Rossmann-fold domains"/>
    <property type="match status" value="1"/>
</dbReference>
<dbReference type="Gene3D" id="3.40.50.720">
    <property type="entry name" value="NAD(P)-binding Rossmann-like Domain"/>
    <property type="match status" value="1"/>
</dbReference>
<accession>A0AAD6MXM9</accession>
<keyword evidence="3" id="KW-0560">Oxidoreductase</keyword>
<comment type="caution">
    <text evidence="4">The sequence shown here is derived from an EMBL/GenBank/DDBJ whole genome shotgun (WGS) entry which is preliminary data.</text>
</comment>
<dbReference type="PANTHER" id="PTHR42760">
    <property type="entry name" value="SHORT-CHAIN DEHYDROGENASES/REDUCTASES FAMILY MEMBER"/>
    <property type="match status" value="1"/>
</dbReference>
<gene>
    <name evidence="4" type="ORF">N7493_004862</name>
</gene>
<keyword evidence="5" id="KW-1185">Reference proteome</keyword>
<evidence type="ECO:0000256" key="1">
    <source>
        <dbReference type="ARBA" id="ARBA00006484"/>
    </source>
</evidence>
<dbReference type="PROSITE" id="PS00061">
    <property type="entry name" value="ADH_SHORT"/>
    <property type="match status" value="1"/>
</dbReference>
<dbReference type="Proteomes" id="UP001215712">
    <property type="component" value="Unassembled WGS sequence"/>
</dbReference>
<dbReference type="FunFam" id="3.40.50.720:FF:000084">
    <property type="entry name" value="Short-chain dehydrogenase reductase"/>
    <property type="match status" value="1"/>
</dbReference>
<sequence>MGSIDYHPPLNDLFSIRGKTAICTGVTGGIGQELCLTLAEAGADIVSIQLVDDPNGPKLRAAVEALGRSFSAFECDICDSKALRETFNEIWKNEIQADILLNCAGVNRRGKVEDLTDEDIDIVLGTNLKASYVAAQEFGRQLIALQRPGKIVNIGSMLCFLGMYNVSAYAASKGGVLQMTKAFSNEWASKGIQVNCICPGYLKTPMTKKIVEDPEYSSYIMTRTPARRWGEPKDLRGALIFLASPASDFVTGTSIVVDGVVRLKFPLSVFFSTRSLVFLSFSPYRLINLENNMPTITVAVFRGDPIDWAMYRHTAIHVRYADGEDHLLHVTGAHPFFEYTPQPDDPTNIGLKVEALIPVSNPGDFFTKEMIENSCAQTPVRNDPHNKDWNCQNWVGEALTGLVAIGCVTKEQRSTALGIMLDVCLEAEEE</sequence>
<organism evidence="4 5">
    <name type="scientific">Penicillium malachiteum</name>
    <dbReference type="NCBI Taxonomy" id="1324776"/>
    <lineage>
        <taxon>Eukaryota</taxon>
        <taxon>Fungi</taxon>
        <taxon>Dikarya</taxon>
        <taxon>Ascomycota</taxon>
        <taxon>Pezizomycotina</taxon>
        <taxon>Eurotiomycetes</taxon>
        <taxon>Eurotiomycetidae</taxon>
        <taxon>Eurotiales</taxon>
        <taxon>Aspergillaceae</taxon>
        <taxon>Penicillium</taxon>
    </lineage>
</organism>
<dbReference type="PANTHER" id="PTHR42760:SF5">
    <property type="entry name" value="2-DEHYDRO-3-DEOXY-D-GLUCONATE 5-DEHYDROGENASE"/>
    <property type="match status" value="1"/>
</dbReference>
<dbReference type="InterPro" id="IPR036291">
    <property type="entry name" value="NAD(P)-bd_dom_sf"/>
</dbReference>
<dbReference type="InterPro" id="IPR002347">
    <property type="entry name" value="SDR_fam"/>
</dbReference>
<proteinExistence type="inferred from homology"/>
<reference evidence="4" key="1">
    <citation type="journal article" date="2023" name="IMA Fungus">
        <title>Comparative genomic study of the Penicillium genus elucidates a diverse pangenome and 15 lateral gene transfer events.</title>
        <authorList>
            <person name="Petersen C."/>
            <person name="Sorensen T."/>
            <person name="Nielsen M.R."/>
            <person name="Sondergaard T.E."/>
            <person name="Sorensen J.L."/>
            <person name="Fitzpatrick D.A."/>
            <person name="Frisvad J.C."/>
            <person name="Nielsen K.L."/>
        </authorList>
    </citation>
    <scope>NUCLEOTIDE SEQUENCE</scope>
    <source>
        <strain evidence="4">IBT 17514</strain>
    </source>
</reference>
<evidence type="ECO:0000313" key="5">
    <source>
        <dbReference type="Proteomes" id="UP001215712"/>
    </source>
</evidence>
<dbReference type="PRINTS" id="PR00080">
    <property type="entry name" value="SDRFAMILY"/>
</dbReference>
<evidence type="ECO:0000256" key="3">
    <source>
        <dbReference type="ARBA" id="ARBA00023002"/>
    </source>
</evidence>
<dbReference type="EMBL" id="JAQJAN010000005">
    <property type="protein sequence ID" value="KAJ5728532.1"/>
    <property type="molecule type" value="Genomic_DNA"/>
</dbReference>
<name>A0AAD6MXM9_9EURO</name>
<dbReference type="Pfam" id="PF13561">
    <property type="entry name" value="adh_short_C2"/>
    <property type="match status" value="1"/>
</dbReference>
<keyword evidence="2" id="KW-0521">NADP</keyword>